<evidence type="ECO:0000313" key="2">
    <source>
        <dbReference type="EMBL" id="OGI84182.1"/>
    </source>
</evidence>
<gene>
    <name evidence="2" type="ORF">A2903_01455</name>
</gene>
<dbReference type="Proteomes" id="UP000178184">
    <property type="component" value="Unassembled WGS sequence"/>
</dbReference>
<dbReference type="EMBL" id="MFUO01000007">
    <property type="protein sequence ID" value="OGI84182.1"/>
    <property type="molecule type" value="Genomic_DNA"/>
</dbReference>
<feature type="domain" description="DUF8128" evidence="1">
    <location>
        <begin position="75"/>
        <end position="380"/>
    </location>
</feature>
<comment type="caution">
    <text evidence="2">The sequence shown here is derived from an EMBL/GenBank/DDBJ whole genome shotgun (WGS) entry which is preliminary data.</text>
</comment>
<evidence type="ECO:0000259" key="1">
    <source>
        <dbReference type="Pfam" id="PF26449"/>
    </source>
</evidence>
<accession>A0A1F6WQI9</accession>
<sequence length="399" mass="46832">MPIPLAYIAYIMWHHYVSEDFVAGIQWQLLELQIPQQVIKTPLAMETIIANAMYHKSGKGLWEEYWQGAVHFYFSLEIVSIEGRVHFYINTPSRVVPLIKSQIYAQYPQAKVLEVEDYVWSVPRIGRKTGWSMWGCEWKLEKPDPYPIRTYIDYGLDKVVKDPNEQVDPIVSLIEFISTLGPGEHIWTQIVIRWSKKKYKGGLDFIDEADGLLKEIVAPFSKINLDPLTGIEISREVRPPDYLKDEITAISDKQHKLCFDTGMRTIYLAKTEVFDIQKRRALRMMYRQYNNPVFNSLFRINATQYNSPWEDPFDIVLTQRMNRMLDWYRFRTFFHPPWQLAFKYPFPFNLFIVTDPPSIFVLNTEEIATLFHFPTTIMATPALKRVETRSAKAPTNLPT</sequence>
<dbReference type="AlphaFoldDB" id="A0A1F6WQI9"/>
<dbReference type="STRING" id="1801764.A2903_01455"/>
<protein>
    <recommendedName>
        <fullName evidence="1">DUF8128 domain-containing protein</fullName>
    </recommendedName>
</protein>
<reference evidence="2 3" key="1">
    <citation type="journal article" date="2016" name="Nat. Commun.">
        <title>Thousands of microbial genomes shed light on interconnected biogeochemical processes in an aquifer system.</title>
        <authorList>
            <person name="Anantharaman K."/>
            <person name="Brown C.T."/>
            <person name="Hug L.A."/>
            <person name="Sharon I."/>
            <person name="Castelle C.J."/>
            <person name="Probst A.J."/>
            <person name="Thomas B.C."/>
            <person name="Singh A."/>
            <person name="Wilkins M.J."/>
            <person name="Karaoz U."/>
            <person name="Brodie E.L."/>
            <person name="Williams K.H."/>
            <person name="Hubbard S.S."/>
            <person name="Banfield J.F."/>
        </authorList>
    </citation>
    <scope>NUCLEOTIDE SEQUENCE [LARGE SCALE GENOMIC DNA]</scope>
</reference>
<evidence type="ECO:0000313" key="3">
    <source>
        <dbReference type="Proteomes" id="UP000178184"/>
    </source>
</evidence>
<name>A0A1F6WQI9_9BACT</name>
<dbReference type="InterPro" id="IPR058441">
    <property type="entry name" value="DUF8128"/>
</dbReference>
<dbReference type="Pfam" id="PF26449">
    <property type="entry name" value="DUF8128"/>
    <property type="match status" value="1"/>
</dbReference>
<organism evidence="2 3">
    <name type="scientific">Candidatus Nomurabacteria bacterium RIFCSPLOWO2_01_FULL_33_17</name>
    <dbReference type="NCBI Taxonomy" id="1801764"/>
    <lineage>
        <taxon>Bacteria</taxon>
        <taxon>Candidatus Nomuraibacteriota</taxon>
    </lineage>
</organism>
<proteinExistence type="predicted"/>